<evidence type="ECO:0000313" key="2">
    <source>
        <dbReference type="EMBL" id="TLD97386.1"/>
    </source>
</evidence>
<keyword evidence="3" id="KW-1185">Reference proteome</keyword>
<dbReference type="InterPro" id="IPR027471">
    <property type="entry name" value="YbeD-like_sf"/>
</dbReference>
<reference evidence="2 3" key="1">
    <citation type="journal article" date="2014" name="Genome Announc.">
        <title>Draft genome sequences of eight enterohepatic helicobacter species isolated from both laboratory and wild rodents.</title>
        <authorList>
            <person name="Sheh A."/>
            <person name="Shen Z."/>
            <person name="Fox J.G."/>
        </authorList>
    </citation>
    <scope>NUCLEOTIDE SEQUENCE [LARGE SCALE GENOMIC DNA]</scope>
    <source>
        <strain evidence="2 3">MIT 09-6949</strain>
    </source>
</reference>
<evidence type="ECO:0000313" key="3">
    <source>
        <dbReference type="Proteomes" id="UP000029733"/>
    </source>
</evidence>
<dbReference type="OrthoDB" id="281538at2"/>
<organism evidence="2 3">
    <name type="scientific">Helicobacter jaachi</name>
    <dbReference type="NCBI Taxonomy" id="1677920"/>
    <lineage>
        <taxon>Bacteria</taxon>
        <taxon>Pseudomonadati</taxon>
        <taxon>Campylobacterota</taxon>
        <taxon>Epsilonproteobacteria</taxon>
        <taxon>Campylobacterales</taxon>
        <taxon>Helicobacteraceae</taxon>
        <taxon>Helicobacter</taxon>
    </lineage>
</organism>
<dbReference type="GO" id="GO:0005829">
    <property type="term" value="C:cytosol"/>
    <property type="evidence" value="ECO:0007669"/>
    <property type="project" value="TreeGrafter"/>
</dbReference>
<dbReference type="SUPFAM" id="SSF117991">
    <property type="entry name" value="YbeD/HP0495-like"/>
    <property type="match status" value="1"/>
</dbReference>
<dbReference type="EMBL" id="JRPR02000001">
    <property type="protein sequence ID" value="TLD97386.1"/>
    <property type="molecule type" value="Genomic_DNA"/>
</dbReference>
<accession>A0A4U8TBR8</accession>
<dbReference type="PANTHER" id="PTHR38036:SF1">
    <property type="entry name" value="UPF0250 PROTEIN YBED"/>
    <property type="match status" value="1"/>
</dbReference>
<name>A0A4U8TBR8_9HELI</name>
<comment type="similarity">
    <text evidence="1">Belongs to the UPF0250 family.</text>
</comment>
<proteinExistence type="inferred from homology"/>
<dbReference type="STRING" id="1677920.LS71_02435"/>
<sequence length="85" mass="9981">MDLDVQKPVIKYPCKWEYRVIGENEEKLKELIFEVMPREYEVQSGKRSSSGHFVSVYAIIEVQNEEERNSIFAKLQASKDVKMVI</sequence>
<dbReference type="RefSeq" id="WP_034353151.1">
    <property type="nucleotide sequence ID" value="NZ_JRPR02000001.1"/>
</dbReference>
<protein>
    <submittedName>
        <fullName evidence="2">DUF493 domain-containing protein</fullName>
    </submittedName>
</protein>
<gene>
    <name evidence="2" type="ORF">LS71_001135</name>
</gene>
<dbReference type="Proteomes" id="UP000029733">
    <property type="component" value="Unassembled WGS sequence"/>
</dbReference>
<comment type="caution">
    <text evidence="2">The sequence shown here is derived from an EMBL/GenBank/DDBJ whole genome shotgun (WGS) entry which is preliminary data.</text>
</comment>
<dbReference type="Pfam" id="PF04359">
    <property type="entry name" value="DUF493"/>
    <property type="match status" value="1"/>
</dbReference>
<dbReference type="InterPro" id="IPR007454">
    <property type="entry name" value="UPF0250_YbeD-like"/>
</dbReference>
<dbReference type="PANTHER" id="PTHR38036">
    <property type="entry name" value="UPF0250 PROTEIN YBED"/>
    <property type="match status" value="1"/>
</dbReference>
<evidence type="ECO:0000256" key="1">
    <source>
        <dbReference type="ARBA" id="ARBA00008460"/>
    </source>
</evidence>
<dbReference type="Gene3D" id="3.30.70.260">
    <property type="match status" value="1"/>
</dbReference>
<dbReference type="AlphaFoldDB" id="A0A4U8TBR8"/>